<keyword evidence="3" id="KW-1185">Reference proteome</keyword>
<name>A0AAD7D5T6_MYCRO</name>
<evidence type="ECO:0000313" key="2">
    <source>
        <dbReference type="EMBL" id="KAJ7679844.1"/>
    </source>
</evidence>
<evidence type="ECO:0000313" key="3">
    <source>
        <dbReference type="Proteomes" id="UP001221757"/>
    </source>
</evidence>
<feature type="region of interest" description="Disordered" evidence="1">
    <location>
        <begin position="83"/>
        <end position="109"/>
    </location>
</feature>
<gene>
    <name evidence="2" type="ORF">B0H17DRAFT_77181</name>
</gene>
<dbReference type="EMBL" id="JARKIE010000127">
    <property type="protein sequence ID" value="KAJ7679844.1"/>
    <property type="molecule type" value="Genomic_DNA"/>
</dbReference>
<proteinExistence type="predicted"/>
<feature type="compositionally biased region" description="Polar residues" evidence="1">
    <location>
        <begin position="84"/>
        <end position="93"/>
    </location>
</feature>
<accession>A0AAD7D5T6</accession>
<sequence>MPAPHPSKNHSTHSAPPAVSRGQPTHHDGFASSASSPYRPSYNRSHTKRSAKSRPPAPASCFRFLPPIPFTWSLPLDGVACRGRSSSGNAGSPPTTPQADHESCTRSTYAATSARPAPSACGSPARRICSVTQCAGNACAGAKSGFCCPYTSAANERAENLACPIRPHRPRFASNPNRA</sequence>
<feature type="region of interest" description="Disordered" evidence="1">
    <location>
        <begin position="1"/>
        <end position="57"/>
    </location>
</feature>
<evidence type="ECO:0000256" key="1">
    <source>
        <dbReference type="SAM" id="MobiDB-lite"/>
    </source>
</evidence>
<organism evidence="2 3">
    <name type="scientific">Mycena rosella</name>
    <name type="common">Pink bonnet</name>
    <name type="synonym">Agaricus rosellus</name>
    <dbReference type="NCBI Taxonomy" id="1033263"/>
    <lineage>
        <taxon>Eukaryota</taxon>
        <taxon>Fungi</taxon>
        <taxon>Dikarya</taxon>
        <taxon>Basidiomycota</taxon>
        <taxon>Agaricomycotina</taxon>
        <taxon>Agaricomycetes</taxon>
        <taxon>Agaricomycetidae</taxon>
        <taxon>Agaricales</taxon>
        <taxon>Marasmiineae</taxon>
        <taxon>Mycenaceae</taxon>
        <taxon>Mycena</taxon>
    </lineage>
</organism>
<protein>
    <submittedName>
        <fullName evidence="2">Uncharacterized protein</fullName>
    </submittedName>
</protein>
<dbReference type="Proteomes" id="UP001221757">
    <property type="component" value="Unassembled WGS sequence"/>
</dbReference>
<reference evidence="2" key="1">
    <citation type="submission" date="2023-03" db="EMBL/GenBank/DDBJ databases">
        <title>Massive genome expansion in bonnet fungi (Mycena s.s.) driven by repeated elements and novel gene families across ecological guilds.</title>
        <authorList>
            <consortium name="Lawrence Berkeley National Laboratory"/>
            <person name="Harder C.B."/>
            <person name="Miyauchi S."/>
            <person name="Viragh M."/>
            <person name="Kuo A."/>
            <person name="Thoen E."/>
            <person name="Andreopoulos B."/>
            <person name="Lu D."/>
            <person name="Skrede I."/>
            <person name="Drula E."/>
            <person name="Henrissat B."/>
            <person name="Morin E."/>
            <person name="Kohler A."/>
            <person name="Barry K."/>
            <person name="LaButti K."/>
            <person name="Morin E."/>
            <person name="Salamov A."/>
            <person name="Lipzen A."/>
            <person name="Mereny Z."/>
            <person name="Hegedus B."/>
            <person name="Baldrian P."/>
            <person name="Stursova M."/>
            <person name="Weitz H."/>
            <person name="Taylor A."/>
            <person name="Grigoriev I.V."/>
            <person name="Nagy L.G."/>
            <person name="Martin F."/>
            <person name="Kauserud H."/>
        </authorList>
    </citation>
    <scope>NUCLEOTIDE SEQUENCE</scope>
    <source>
        <strain evidence="2">CBHHK067</strain>
    </source>
</reference>
<comment type="caution">
    <text evidence="2">The sequence shown here is derived from an EMBL/GenBank/DDBJ whole genome shotgun (WGS) entry which is preliminary data.</text>
</comment>
<dbReference type="AlphaFoldDB" id="A0AAD7D5T6"/>
<feature type="compositionally biased region" description="Low complexity" evidence="1">
    <location>
        <begin position="31"/>
        <end position="44"/>
    </location>
</feature>